<feature type="region of interest" description="Disordered" evidence="1">
    <location>
        <begin position="1"/>
        <end position="39"/>
    </location>
</feature>
<proteinExistence type="predicted"/>
<keyword evidence="4" id="KW-1185">Reference proteome</keyword>
<accession>A0A6J8DJC0</accession>
<evidence type="ECO:0000313" key="3">
    <source>
        <dbReference type="EMBL" id="CAC5408176.1"/>
    </source>
</evidence>
<dbReference type="Pfam" id="PF13843">
    <property type="entry name" value="DDE_Tnp_1_7"/>
    <property type="match status" value="1"/>
</dbReference>
<protein>
    <recommendedName>
        <fullName evidence="2">PiggyBac transposable element-derived protein domain-containing protein</fullName>
    </recommendedName>
</protein>
<name>A0A6J8DJC0_MYTCO</name>
<dbReference type="OrthoDB" id="6073352at2759"/>
<organism evidence="3 4">
    <name type="scientific">Mytilus coruscus</name>
    <name type="common">Sea mussel</name>
    <dbReference type="NCBI Taxonomy" id="42192"/>
    <lineage>
        <taxon>Eukaryota</taxon>
        <taxon>Metazoa</taxon>
        <taxon>Spiralia</taxon>
        <taxon>Lophotrochozoa</taxon>
        <taxon>Mollusca</taxon>
        <taxon>Bivalvia</taxon>
        <taxon>Autobranchia</taxon>
        <taxon>Pteriomorphia</taxon>
        <taxon>Mytilida</taxon>
        <taxon>Mytiloidea</taxon>
        <taxon>Mytilidae</taxon>
        <taxon>Mytilinae</taxon>
        <taxon>Mytilus</taxon>
    </lineage>
</organism>
<gene>
    <name evidence="3" type="ORF">MCOR_41596</name>
</gene>
<reference evidence="3 4" key="1">
    <citation type="submission" date="2020-06" db="EMBL/GenBank/DDBJ databases">
        <authorList>
            <person name="Li R."/>
            <person name="Bekaert M."/>
        </authorList>
    </citation>
    <scope>NUCLEOTIDE SEQUENCE [LARGE SCALE GENOMIC DNA]</scope>
    <source>
        <strain evidence="4">wild</strain>
    </source>
</reference>
<dbReference type="Proteomes" id="UP000507470">
    <property type="component" value="Unassembled WGS sequence"/>
</dbReference>
<sequence length="543" mass="62438">MASGSEDSGSDIDGEILTDDEDVSSDDDDLQFPEGGRGPWIPVFDQQNYVRDHIYDFITDGPVGPINRNIINPQPIDYFENQLSNGVTNLFELLTNETNRYAAQFFRQHPIHNLPPNSRSRQWTDVTLAEMRTFIGLLLLMGIIKKPSVESYWSTNCLLSTPAFADAMSRNRFQLILKFLHANNNENIPARDHPNYDPAGKLTEMVNLCNQGFSRNYRLARDITVDERMVGFKGRHHMVQYMANKKAHRWGIKLWTLSESDTGYTHQIVVYKGRQPQNVVQYPNGLGYHTVMNLVQPHLEKHHHVTFDSFFTSPKLCHDLLDLNTYSTGTVCVRRRGMPRSYRNLKLPKGSTKVLMQGSLIAVHWSHRRAVNLLSTLALPRMENHANSRGQDNEVPQVVSVYNRTMGGVDLGDQLISEYTPDIRSLKMWKKVLINLLATAEVNAYICYKRNRNVLRKMKRLDFVTELCGSLIQVVHNERRIGRPPQNTPARLQGRHFIERVVGGRRKKCRVCNARVRTWCPTCLVGLCLGHFRRYHSVVHYEE</sequence>
<evidence type="ECO:0000256" key="1">
    <source>
        <dbReference type="SAM" id="MobiDB-lite"/>
    </source>
</evidence>
<dbReference type="InterPro" id="IPR029526">
    <property type="entry name" value="PGBD"/>
</dbReference>
<feature type="compositionally biased region" description="Acidic residues" evidence="1">
    <location>
        <begin position="8"/>
        <end position="31"/>
    </location>
</feature>
<dbReference type="PANTHER" id="PTHR46599:SF3">
    <property type="entry name" value="PIGGYBAC TRANSPOSABLE ELEMENT-DERIVED PROTEIN 4"/>
    <property type="match status" value="1"/>
</dbReference>
<dbReference type="EMBL" id="CACVKT020007516">
    <property type="protein sequence ID" value="CAC5408176.1"/>
    <property type="molecule type" value="Genomic_DNA"/>
</dbReference>
<feature type="domain" description="PiggyBac transposable element-derived protein" evidence="2">
    <location>
        <begin position="75"/>
        <end position="445"/>
    </location>
</feature>
<dbReference type="PANTHER" id="PTHR46599">
    <property type="entry name" value="PIGGYBAC TRANSPOSABLE ELEMENT-DERIVED PROTEIN 4"/>
    <property type="match status" value="1"/>
</dbReference>
<evidence type="ECO:0000313" key="4">
    <source>
        <dbReference type="Proteomes" id="UP000507470"/>
    </source>
</evidence>
<dbReference type="AlphaFoldDB" id="A0A6J8DJC0"/>
<evidence type="ECO:0000259" key="2">
    <source>
        <dbReference type="Pfam" id="PF13843"/>
    </source>
</evidence>